<dbReference type="InterPro" id="IPR020449">
    <property type="entry name" value="Tscrpt_reg_AraC-type_HTH"/>
</dbReference>
<dbReference type="Pfam" id="PF12833">
    <property type="entry name" value="HTH_18"/>
    <property type="match status" value="1"/>
</dbReference>
<feature type="modified residue" description="4-aspartylphosphate" evidence="4">
    <location>
        <position position="55"/>
    </location>
</feature>
<keyword evidence="1" id="KW-0805">Transcription regulation</keyword>
<name>A0ABT9FRL6_9BACL</name>
<dbReference type="InterPro" id="IPR009057">
    <property type="entry name" value="Homeodomain-like_sf"/>
</dbReference>
<dbReference type="RefSeq" id="WP_305754993.1">
    <property type="nucleotide sequence ID" value="NZ_JAPCKK010000016.1"/>
</dbReference>
<feature type="domain" description="HTH araC/xylS-type" evidence="5">
    <location>
        <begin position="437"/>
        <end position="534"/>
    </location>
</feature>
<evidence type="ECO:0000259" key="6">
    <source>
        <dbReference type="PROSITE" id="PS50110"/>
    </source>
</evidence>
<dbReference type="SUPFAM" id="SSF52172">
    <property type="entry name" value="CheY-like"/>
    <property type="match status" value="1"/>
</dbReference>
<dbReference type="InterPro" id="IPR011006">
    <property type="entry name" value="CheY-like_superfamily"/>
</dbReference>
<dbReference type="Pfam" id="PF00072">
    <property type="entry name" value="Response_reg"/>
    <property type="match status" value="1"/>
</dbReference>
<dbReference type="PANTHER" id="PTHR43280:SF34">
    <property type="entry name" value="ARAC-FAMILY TRANSCRIPTIONAL REGULATOR"/>
    <property type="match status" value="1"/>
</dbReference>
<dbReference type="PROSITE" id="PS50110">
    <property type="entry name" value="RESPONSE_REGULATORY"/>
    <property type="match status" value="1"/>
</dbReference>
<sequence length="534" mass="61549">MYNVMLADDDYPVIELLSEMIEWERLGYRLIGTHENGLSAWEQAQREMPDVLITDIGMPKLDGLELAARICERQAGVRIVILSCHSEFQFARQAMRLNVQEYFLKDALDPEDLSRLLVRLKEGLDEERRMNWEQERLRRLLQETKGLRREKAIKNFIHQPLLSPEAWKRDAEGYGLLLSGEQCLPVVGFVDNYRLVKHRFASDQTLLFAVGNVMDEVLQGGALRGQHIGYDVKRSLLLFSYKPTLKVNIMDLLKDSLRQMQNTLMQVLKIRMSFLIGSASAAPEMLKTSLIELLDSGEQRFYLREADCAKRCRAVPQAQQDLFRYYDEANQQLRAVLLGKSVQEAQLAAEQWIIFIREQQYPSEMVKDWLLKLLLDLKLKLYSLQPVLSSHTADTLHREIAELDSLDQLGDWLADHLCAFVSAKAESVSYGKRAEISEAYKYVALNIGRRISLDEVAEHLHLNASYFSRLFKKETGVTFIEYVTRMKVERAKELLDHTTHTVGEICELLGYDNQSYFIKTFKAHTGSTPAEYRG</sequence>
<dbReference type="InterPro" id="IPR018062">
    <property type="entry name" value="HTH_AraC-typ_CS"/>
</dbReference>
<keyword evidence="3" id="KW-0804">Transcription</keyword>
<evidence type="ECO:0000256" key="3">
    <source>
        <dbReference type="ARBA" id="ARBA00023163"/>
    </source>
</evidence>
<dbReference type="SMART" id="SM00448">
    <property type="entry name" value="REC"/>
    <property type="match status" value="1"/>
</dbReference>
<organism evidence="7 8">
    <name type="scientific">Paenibacillus zeirhizosphaerae</name>
    <dbReference type="NCBI Taxonomy" id="2987519"/>
    <lineage>
        <taxon>Bacteria</taxon>
        <taxon>Bacillati</taxon>
        <taxon>Bacillota</taxon>
        <taxon>Bacilli</taxon>
        <taxon>Bacillales</taxon>
        <taxon>Paenibacillaceae</taxon>
        <taxon>Paenibacillus</taxon>
    </lineage>
</organism>
<dbReference type="InterPro" id="IPR018060">
    <property type="entry name" value="HTH_AraC"/>
</dbReference>
<accession>A0ABT9FRL6</accession>
<keyword evidence="4" id="KW-0597">Phosphoprotein</keyword>
<dbReference type="Gene3D" id="1.10.10.60">
    <property type="entry name" value="Homeodomain-like"/>
    <property type="match status" value="2"/>
</dbReference>
<dbReference type="InterPro" id="IPR001789">
    <property type="entry name" value="Sig_transdc_resp-reg_receiver"/>
</dbReference>
<evidence type="ECO:0000256" key="4">
    <source>
        <dbReference type="PROSITE-ProRule" id="PRU00169"/>
    </source>
</evidence>
<gene>
    <name evidence="7" type="ORF">OIN60_11445</name>
</gene>
<protein>
    <submittedName>
        <fullName evidence="7">Helix-turn-helix domain-containing protein</fullName>
    </submittedName>
</protein>
<proteinExistence type="predicted"/>
<dbReference type="SMART" id="SM00342">
    <property type="entry name" value="HTH_ARAC"/>
    <property type="match status" value="1"/>
</dbReference>
<reference evidence="7 8" key="1">
    <citation type="submission" date="2022-10" db="EMBL/GenBank/DDBJ databases">
        <title>Paenibacillus description and whole genome data of maize root bacterial community.</title>
        <authorList>
            <person name="Marton D."/>
            <person name="Farkas M."/>
            <person name="Cserhati M."/>
        </authorList>
    </citation>
    <scope>NUCLEOTIDE SEQUENCE [LARGE SCALE GENOMIC DNA]</scope>
    <source>
        <strain evidence="7 8">P96</strain>
    </source>
</reference>
<evidence type="ECO:0000313" key="8">
    <source>
        <dbReference type="Proteomes" id="UP001241848"/>
    </source>
</evidence>
<dbReference type="PROSITE" id="PS00041">
    <property type="entry name" value="HTH_ARAC_FAMILY_1"/>
    <property type="match status" value="1"/>
</dbReference>
<evidence type="ECO:0000259" key="5">
    <source>
        <dbReference type="PROSITE" id="PS01124"/>
    </source>
</evidence>
<keyword evidence="2" id="KW-0238">DNA-binding</keyword>
<dbReference type="Gene3D" id="3.40.50.2300">
    <property type="match status" value="1"/>
</dbReference>
<comment type="caution">
    <text evidence="7">The sequence shown here is derived from an EMBL/GenBank/DDBJ whole genome shotgun (WGS) entry which is preliminary data.</text>
</comment>
<keyword evidence="8" id="KW-1185">Reference proteome</keyword>
<dbReference type="EMBL" id="JAPCKK010000016">
    <property type="protein sequence ID" value="MDP4097384.1"/>
    <property type="molecule type" value="Genomic_DNA"/>
</dbReference>
<evidence type="ECO:0000256" key="2">
    <source>
        <dbReference type="ARBA" id="ARBA00023125"/>
    </source>
</evidence>
<evidence type="ECO:0000256" key="1">
    <source>
        <dbReference type="ARBA" id="ARBA00023015"/>
    </source>
</evidence>
<dbReference type="CDD" id="cd17536">
    <property type="entry name" value="REC_YesN-like"/>
    <property type="match status" value="1"/>
</dbReference>
<dbReference type="Proteomes" id="UP001241848">
    <property type="component" value="Unassembled WGS sequence"/>
</dbReference>
<dbReference type="PROSITE" id="PS01124">
    <property type="entry name" value="HTH_ARAC_FAMILY_2"/>
    <property type="match status" value="1"/>
</dbReference>
<evidence type="ECO:0000313" key="7">
    <source>
        <dbReference type="EMBL" id="MDP4097384.1"/>
    </source>
</evidence>
<dbReference type="PRINTS" id="PR00032">
    <property type="entry name" value="HTHARAC"/>
</dbReference>
<feature type="domain" description="Response regulatory" evidence="6">
    <location>
        <begin position="3"/>
        <end position="120"/>
    </location>
</feature>
<dbReference type="PANTHER" id="PTHR43280">
    <property type="entry name" value="ARAC-FAMILY TRANSCRIPTIONAL REGULATOR"/>
    <property type="match status" value="1"/>
</dbReference>
<dbReference type="SUPFAM" id="SSF46689">
    <property type="entry name" value="Homeodomain-like"/>
    <property type="match status" value="2"/>
</dbReference>